<evidence type="ECO:0000313" key="17">
    <source>
        <dbReference type="EMBL" id="PMS34860.1"/>
    </source>
</evidence>
<keyword evidence="9 11" id="KW-0807">Transducer</keyword>
<evidence type="ECO:0000259" key="15">
    <source>
        <dbReference type="PROSITE" id="PS50111"/>
    </source>
</evidence>
<evidence type="ECO:0000256" key="1">
    <source>
        <dbReference type="ARBA" id="ARBA00004429"/>
    </source>
</evidence>
<dbReference type="Pfam" id="PF00015">
    <property type="entry name" value="MCPsignal"/>
    <property type="match status" value="1"/>
</dbReference>
<feature type="transmembrane region" description="Helical" evidence="14">
    <location>
        <begin position="12"/>
        <end position="33"/>
    </location>
</feature>
<dbReference type="SMART" id="SM00283">
    <property type="entry name" value="MA"/>
    <property type="match status" value="1"/>
</dbReference>
<dbReference type="CDD" id="cd06225">
    <property type="entry name" value="HAMP"/>
    <property type="match status" value="1"/>
</dbReference>
<sequence>MLNRLTIRGGLTLTIAGYTLALVATMAVAMLGLNQSNNALKQMFATDTAALTHLKTSSERMLQVRLALSSYETLFAMGEASDDMLPKAHDVIKESDAEWAEYLKKPRDAEEAQLADAVGTARSALIAQAVEPEFKALQDNDFNAFRNLQGRTANALYTRYDAAIGALEALQVRHQQARYDRAQAAFHTLAVGAAVIAIAALIVGALARTALVAAVVRPIDGVIRHFERIASGDLTGSIDARRRNEMGRLLEGLQRMQAALAATVSRVRSGSEAIMHGAREIASGNADLSQRTEQQAASLAETAASMEELTATVKQNAEHAREASGLADDASRTATKGGEVVGDVVRTMEDIASSSHQIGDISGVIEGIAFQTNILALNAAVEAARAGEQGRGFAVVAGEVRSLAQRSASAAKEIKALIAESAGKVEAGTTLVARAGSTMDEVVAAVRRVTDIIGKISAASGEQSNGIEQIGRAVMQMDTVTQQNAALVEQAAAAAASLEEQAARLDAAVAEFRVAASPLARAPSQPVEVAATASRLRPEPAFSA</sequence>
<reference evidence="17 18" key="1">
    <citation type="submission" date="2018-01" db="EMBL/GenBank/DDBJ databases">
        <title>Whole genome analyses suggest that Burkholderia sensu lato contains two further novel genera in the rhizoxinica-symbiotica group Mycetohabitans gen. nov., and Trinickia gen. nov.: implications for the evolution of diazotrophy and nodulation in the Burkholderiaceae.</title>
        <authorList>
            <person name="Estrada-de los Santos P."/>
            <person name="Palmer M."/>
            <person name="Chavez-Ramirez B."/>
            <person name="Beukes C."/>
            <person name="Steenkamp E.T."/>
            <person name="Hirsch A.M."/>
            <person name="Manyaka P."/>
            <person name="Maluk M."/>
            <person name="Lafos M."/>
            <person name="Crook M."/>
            <person name="Gross E."/>
            <person name="Simon M.F."/>
            <person name="Bueno dos Reis Junior F."/>
            <person name="Poole P.S."/>
            <person name="Venter S.N."/>
            <person name="James E.K."/>
        </authorList>
    </citation>
    <scope>NUCLEOTIDE SEQUENCE [LARGE SCALE GENOMIC DNA]</scope>
    <source>
        <strain evidence="17 18">JPY 581</strain>
    </source>
</reference>
<name>A0A2N7WZN9_9BURK</name>
<dbReference type="PROSITE" id="PS50111">
    <property type="entry name" value="CHEMOTAXIS_TRANSDUC_2"/>
    <property type="match status" value="1"/>
</dbReference>
<dbReference type="PRINTS" id="PR00260">
    <property type="entry name" value="CHEMTRNSDUCR"/>
</dbReference>
<keyword evidence="6 14" id="KW-0812">Transmembrane</keyword>
<evidence type="ECO:0000256" key="6">
    <source>
        <dbReference type="ARBA" id="ARBA00022692"/>
    </source>
</evidence>
<evidence type="ECO:0000256" key="5">
    <source>
        <dbReference type="ARBA" id="ARBA00022519"/>
    </source>
</evidence>
<evidence type="ECO:0000259" key="16">
    <source>
        <dbReference type="PROSITE" id="PS50885"/>
    </source>
</evidence>
<gene>
    <name evidence="17" type="ORF">C0Z20_20905</name>
</gene>
<dbReference type="Pfam" id="PF00672">
    <property type="entry name" value="HAMP"/>
    <property type="match status" value="1"/>
</dbReference>
<protein>
    <submittedName>
        <fullName evidence="17">Methyl-accepting chemotaxis protein</fullName>
    </submittedName>
</protein>
<keyword evidence="18" id="KW-1185">Reference proteome</keyword>
<dbReference type="GO" id="GO:0007165">
    <property type="term" value="P:signal transduction"/>
    <property type="evidence" value="ECO:0007669"/>
    <property type="project" value="UniProtKB-KW"/>
</dbReference>
<evidence type="ECO:0000256" key="3">
    <source>
        <dbReference type="ARBA" id="ARBA00022481"/>
    </source>
</evidence>
<evidence type="ECO:0000256" key="14">
    <source>
        <dbReference type="SAM" id="Phobius"/>
    </source>
</evidence>
<accession>A0A2N7WZN9</accession>
<dbReference type="Pfam" id="PF02203">
    <property type="entry name" value="TarH"/>
    <property type="match status" value="1"/>
</dbReference>
<dbReference type="InterPro" id="IPR051310">
    <property type="entry name" value="MCP_chemotaxis"/>
</dbReference>
<dbReference type="InterPro" id="IPR004089">
    <property type="entry name" value="MCPsignal_dom"/>
</dbReference>
<dbReference type="OrthoDB" id="9806477at2"/>
<feature type="transmembrane region" description="Helical" evidence="14">
    <location>
        <begin position="184"/>
        <end position="207"/>
    </location>
</feature>
<evidence type="ECO:0000256" key="13">
    <source>
        <dbReference type="SAM" id="MobiDB-lite"/>
    </source>
</evidence>
<dbReference type="SMART" id="SM00304">
    <property type="entry name" value="HAMP"/>
    <property type="match status" value="1"/>
</dbReference>
<keyword evidence="3" id="KW-0488">Methylation</keyword>
<comment type="subcellular location">
    <subcellularLocation>
        <location evidence="1">Cell inner membrane</location>
        <topology evidence="1">Multi-pass membrane protein</topology>
    </subcellularLocation>
</comment>
<keyword evidence="8 14" id="KW-0472">Membrane</keyword>
<evidence type="ECO:0000256" key="2">
    <source>
        <dbReference type="ARBA" id="ARBA00022475"/>
    </source>
</evidence>
<dbReference type="PANTHER" id="PTHR43531:SF14">
    <property type="entry name" value="METHYL-ACCEPTING CHEMOTAXIS PROTEIN I-RELATED"/>
    <property type="match status" value="1"/>
</dbReference>
<feature type="region of interest" description="Disordered" evidence="13">
    <location>
        <begin position="522"/>
        <end position="544"/>
    </location>
</feature>
<dbReference type="Gene3D" id="1.10.287.950">
    <property type="entry name" value="Methyl-accepting chemotaxis protein"/>
    <property type="match status" value="1"/>
</dbReference>
<keyword evidence="7 14" id="KW-1133">Transmembrane helix</keyword>
<dbReference type="InterPro" id="IPR003660">
    <property type="entry name" value="HAMP_dom"/>
</dbReference>
<dbReference type="GO" id="GO:0005886">
    <property type="term" value="C:plasma membrane"/>
    <property type="evidence" value="ECO:0007669"/>
    <property type="project" value="UniProtKB-SubCell"/>
</dbReference>
<feature type="domain" description="Methyl-accepting transducer" evidence="15">
    <location>
        <begin position="270"/>
        <end position="499"/>
    </location>
</feature>
<keyword evidence="12" id="KW-0175">Coiled coil</keyword>
<feature type="domain" description="HAMP" evidence="16">
    <location>
        <begin position="213"/>
        <end position="265"/>
    </location>
</feature>
<dbReference type="SUPFAM" id="SSF47170">
    <property type="entry name" value="Aspartate receptor, ligand-binding domain"/>
    <property type="match status" value="1"/>
</dbReference>
<dbReference type="Gene3D" id="1.20.120.30">
    <property type="entry name" value="Aspartate receptor, ligand-binding domain"/>
    <property type="match status" value="1"/>
</dbReference>
<keyword evidence="4" id="KW-0145">Chemotaxis</keyword>
<dbReference type="InterPro" id="IPR003122">
    <property type="entry name" value="Tar_rcpt_lig-bd"/>
</dbReference>
<evidence type="ECO:0000313" key="18">
    <source>
        <dbReference type="Proteomes" id="UP000235777"/>
    </source>
</evidence>
<evidence type="ECO:0000256" key="8">
    <source>
        <dbReference type="ARBA" id="ARBA00023136"/>
    </source>
</evidence>
<dbReference type="GO" id="GO:0004888">
    <property type="term" value="F:transmembrane signaling receptor activity"/>
    <property type="evidence" value="ECO:0007669"/>
    <property type="project" value="InterPro"/>
</dbReference>
<dbReference type="InterPro" id="IPR004090">
    <property type="entry name" value="Chemotax_Me-accpt_rcpt"/>
</dbReference>
<keyword evidence="5" id="KW-0997">Cell inner membrane</keyword>
<dbReference type="PANTHER" id="PTHR43531">
    <property type="entry name" value="PROTEIN ICFG"/>
    <property type="match status" value="1"/>
</dbReference>
<dbReference type="RefSeq" id="WP_018443504.1">
    <property type="nucleotide sequence ID" value="NZ_KB890209.1"/>
</dbReference>
<dbReference type="FunFam" id="1.10.287.950:FF:000001">
    <property type="entry name" value="Methyl-accepting chemotaxis sensory transducer"/>
    <property type="match status" value="1"/>
</dbReference>
<evidence type="ECO:0000256" key="11">
    <source>
        <dbReference type="PROSITE-ProRule" id="PRU00284"/>
    </source>
</evidence>
<proteinExistence type="inferred from homology"/>
<dbReference type="EMBL" id="PNYC01000014">
    <property type="protein sequence ID" value="PMS34860.1"/>
    <property type="molecule type" value="Genomic_DNA"/>
</dbReference>
<comment type="similarity">
    <text evidence="10">Belongs to the methyl-accepting chemotaxis (MCP) protein family.</text>
</comment>
<organism evidence="17 18">
    <name type="scientific">Trinickia symbiotica</name>
    <dbReference type="NCBI Taxonomy" id="863227"/>
    <lineage>
        <taxon>Bacteria</taxon>
        <taxon>Pseudomonadati</taxon>
        <taxon>Pseudomonadota</taxon>
        <taxon>Betaproteobacteria</taxon>
        <taxon>Burkholderiales</taxon>
        <taxon>Burkholderiaceae</taxon>
        <taxon>Trinickia</taxon>
    </lineage>
</organism>
<evidence type="ECO:0000256" key="9">
    <source>
        <dbReference type="ARBA" id="ARBA00023224"/>
    </source>
</evidence>
<evidence type="ECO:0000256" key="4">
    <source>
        <dbReference type="ARBA" id="ARBA00022500"/>
    </source>
</evidence>
<comment type="caution">
    <text evidence="17">The sequence shown here is derived from an EMBL/GenBank/DDBJ whole genome shotgun (WGS) entry which is preliminary data.</text>
</comment>
<evidence type="ECO:0000256" key="12">
    <source>
        <dbReference type="SAM" id="Coils"/>
    </source>
</evidence>
<dbReference type="InterPro" id="IPR035440">
    <property type="entry name" value="4HB_MCP_dom_sf"/>
</dbReference>
<dbReference type="PROSITE" id="PS50885">
    <property type="entry name" value="HAMP"/>
    <property type="match status" value="1"/>
</dbReference>
<feature type="coiled-coil region" evidence="12">
    <location>
        <begin position="488"/>
        <end position="515"/>
    </location>
</feature>
<dbReference type="Proteomes" id="UP000235777">
    <property type="component" value="Unassembled WGS sequence"/>
</dbReference>
<dbReference type="STRING" id="863227.GCA_000373005_04890"/>
<dbReference type="CDD" id="cd11386">
    <property type="entry name" value="MCP_signal"/>
    <property type="match status" value="1"/>
</dbReference>
<dbReference type="SUPFAM" id="SSF58104">
    <property type="entry name" value="Methyl-accepting chemotaxis protein (MCP) signaling domain"/>
    <property type="match status" value="1"/>
</dbReference>
<keyword evidence="2" id="KW-1003">Cell membrane</keyword>
<evidence type="ECO:0000256" key="7">
    <source>
        <dbReference type="ARBA" id="ARBA00022989"/>
    </source>
</evidence>
<evidence type="ECO:0000256" key="10">
    <source>
        <dbReference type="ARBA" id="ARBA00029447"/>
    </source>
</evidence>
<dbReference type="AlphaFoldDB" id="A0A2N7WZN9"/>
<dbReference type="GO" id="GO:0006935">
    <property type="term" value="P:chemotaxis"/>
    <property type="evidence" value="ECO:0007669"/>
    <property type="project" value="UniProtKB-KW"/>
</dbReference>